<gene>
    <name evidence="2" type="ORF">Rcae01_02718</name>
</gene>
<evidence type="ECO:0000313" key="3">
    <source>
        <dbReference type="Proteomes" id="UP001416858"/>
    </source>
</evidence>
<evidence type="ECO:0000256" key="1">
    <source>
        <dbReference type="SAM" id="MobiDB-lite"/>
    </source>
</evidence>
<dbReference type="EMBL" id="BAABRO010000005">
    <property type="protein sequence ID" value="GAA5507263.1"/>
    <property type="molecule type" value="Genomic_DNA"/>
</dbReference>
<dbReference type="NCBIfam" id="NF033521">
    <property type="entry name" value="lasso_leader_L3"/>
    <property type="match status" value="1"/>
</dbReference>
<dbReference type="Proteomes" id="UP001416858">
    <property type="component" value="Unassembled WGS sequence"/>
</dbReference>
<keyword evidence="3" id="KW-1185">Reference proteome</keyword>
<evidence type="ECO:0000313" key="2">
    <source>
        <dbReference type="EMBL" id="GAA5507263.1"/>
    </source>
</evidence>
<organism evidence="2 3">
    <name type="scientific">Novipirellula caenicola</name>
    <dbReference type="NCBI Taxonomy" id="1536901"/>
    <lineage>
        <taxon>Bacteria</taxon>
        <taxon>Pseudomonadati</taxon>
        <taxon>Planctomycetota</taxon>
        <taxon>Planctomycetia</taxon>
        <taxon>Pirellulales</taxon>
        <taxon>Pirellulaceae</taxon>
        <taxon>Novipirellula</taxon>
    </lineage>
</organism>
<comment type="caution">
    <text evidence="2">The sequence shown here is derived from an EMBL/GenBank/DDBJ whole genome shotgun (WGS) entry which is preliminary data.</text>
</comment>
<proteinExistence type="predicted"/>
<sequence length="56" mass="6133">MKELSKPQNSQSTDDSPSDALVKPPFEKPKLTFTPPKLVKHGEVTELTGFFGAFSP</sequence>
<feature type="region of interest" description="Disordered" evidence="1">
    <location>
        <begin position="1"/>
        <end position="29"/>
    </location>
</feature>
<accession>A0ABP9VUS3</accession>
<name>A0ABP9VUS3_9BACT</name>
<reference evidence="2 3" key="1">
    <citation type="submission" date="2024-02" db="EMBL/GenBank/DDBJ databases">
        <title>Rhodopirellula caenicola NBRC 110016.</title>
        <authorList>
            <person name="Ichikawa N."/>
            <person name="Katano-Makiyama Y."/>
            <person name="Hidaka K."/>
        </authorList>
    </citation>
    <scope>NUCLEOTIDE SEQUENCE [LARGE SCALE GENOMIC DNA]</scope>
    <source>
        <strain evidence="2 3">NBRC 110016</strain>
    </source>
</reference>
<feature type="compositionally biased region" description="Polar residues" evidence="1">
    <location>
        <begin position="1"/>
        <end position="15"/>
    </location>
</feature>
<dbReference type="RefSeq" id="WP_345684138.1">
    <property type="nucleotide sequence ID" value="NZ_BAABRO010000005.1"/>
</dbReference>
<protein>
    <submittedName>
        <fullName evidence="2">Uncharacterized protein</fullName>
    </submittedName>
</protein>